<keyword evidence="4" id="KW-1185">Reference proteome</keyword>
<keyword evidence="2" id="KW-0812">Transmembrane</keyword>
<feature type="compositionally biased region" description="Low complexity" evidence="1">
    <location>
        <begin position="191"/>
        <end position="223"/>
    </location>
</feature>
<reference evidence="3" key="1">
    <citation type="submission" date="2022-11" db="UniProtKB">
        <authorList>
            <consortium name="EnsemblMetazoa"/>
        </authorList>
    </citation>
    <scope>IDENTIFICATION</scope>
</reference>
<keyword evidence="2" id="KW-0472">Membrane</keyword>
<evidence type="ECO:0000313" key="3">
    <source>
        <dbReference type="EnsemblMetazoa" id="XP_038060858.1"/>
    </source>
</evidence>
<dbReference type="GeneID" id="119731708"/>
<dbReference type="OMA" id="ENEYKCA"/>
<evidence type="ECO:0000313" key="4">
    <source>
        <dbReference type="Proteomes" id="UP000887568"/>
    </source>
</evidence>
<feature type="transmembrane region" description="Helical" evidence="2">
    <location>
        <begin position="78"/>
        <end position="100"/>
    </location>
</feature>
<evidence type="ECO:0000256" key="1">
    <source>
        <dbReference type="SAM" id="MobiDB-lite"/>
    </source>
</evidence>
<keyword evidence="2" id="KW-1133">Transmembrane helix</keyword>
<feature type="transmembrane region" description="Helical" evidence="2">
    <location>
        <begin position="47"/>
        <end position="66"/>
    </location>
</feature>
<dbReference type="PANTHER" id="PTHR23320:SF158">
    <property type="entry name" value="CREB-BINDING PROTEIN-LIKE ISOFORM X1"/>
    <property type="match status" value="1"/>
</dbReference>
<organism evidence="3 4">
    <name type="scientific">Patiria miniata</name>
    <name type="common">Bat star</name>
    <name type="synonym">Asterina miniata</name>
    <dbReference type="NCBI Taxonomy" id="46514"/>
    <lineage>
        <taxon>Eukaryota</taxon>
        <taxon>Metazoa</taxon>
        <taxon>Echinodermata</taxon>
        <taxon>Eleutherozoa</taxon>
        <taxon>Asterozoa</taxon>
        <taxon>Asteroidea</taxon>
        <taxon>Valvatacea</taxon>
        <taxon>Valvatida</taxon>
        <taxon>Asterinidae</taxon>
        <taxon>Patiria</taxon>
    </lineage>
</organism>
<dbReference type="EnsemblMetazoa" id="XM_038204930.1">
    <property type="protein sequence ID" value="XP_038060858.1"/>
    <property type="gene ID" value="LOC119731708"/>
</dbReference>
<protein>
    <submittedName>
        <fullName evidence="3">Uncharacterized protein</fullName>
    </submittedName>
</protein>
<feature type="region of interest" description="Disordered" evidence="1">
    <location>
        <begin position="191"/>
        <end position="238"/>
    </location>
</feature>
<feature type="transmembrane region" description="Helical" evidence="2">
    <location>
        <begin position="12"/>
        <end position="35"/>
    </location>
</feature>
<accession>A0A914AAR9</accession>
<evidence type="ECO:0000256" key="2">
    <source>
        <dbReference type="SAM" id="Phobius"/>
    </source>
</evidence>
<proteinExistence type="predicted"/>
<sequence>MAENEYKCAMVTLGVIHIIDGIVLPSLWGVSWIWVYYTATDFAGPEVWGSILFFIPAGILGIIAGVSKNRGVAIASMVMNILGGVVALVVIILLAIVTGIDSTSSHSFALDIVVDGISIIVALLEGVVCIVAAVYSFRVFRVAPRPTPSTTVVYNAAAYPAGQQYPAQPLQTQYAGQPVQMLYTAQPAQAQYAGPGGQAPPDAAGQQQAPVQYATAPAQDQYAAPPPTEEKHGGPPEV</sequence>
<dbReference type="InterPro" id="IPR030417">
    <property type="entry name" value="MS4A"/>
</dbReference>
<name>A0A914AAR9_PATMI</name>
<dbReference type="OrthoDB" id="10598475at2759"/>
<feature type="transmembrane region" description="Helical" evidence="2">
    <location>
        <begin position="112"/>
        <end position="135"/>
    </location>
</feature>
<feature type="compositionally biased region" description="Basic and acidic residues" evidence="1">
    <location>
        <begin position="228"/>
        <end position="238"/>
    </location>
</feature>
<dbReference type="PANTHER" id="PTHR23320">
    <property type="entry name" value="MEMBRANE-SPANNING 4-DOMAINS SUBFAMILY A MS4A -RELATED"/>
    <property type="match status" value="1"/>
</dbReference>
<dbReference type="AlphaFoldDB" id="A0A914AAR9"/>
<dbReference type="Proteomes" id="UP000887568">
    <property type="component" value="Unplaced"/>
</dbReference>
<dbReference type="RefSeq" id="XP_038060858.1">
    <property type="nucleotide sequence ID" value="XM_038204930.1"/>
</dbReference>